<feature type="domain" description="HTH araC/xylS-type" evidence="4">
    <location>
        <begin position="161"/>
        <end position="259"/>
    </location>
</feature>
<protein>
    <recommendedName>
        <fullName evidence="4">HTH araC/xylS-type domain-containing protein</fullName>
    </recommendedName>
</protein>
<dbReference type="Proteomes" id="UP000050509">
    <property type="component" value="Unassembled WGS sequence"/>
</dbReference>
<dbReference type="InterPro" id="IPR011051">
    <property type="entry name" value="RmlC_Cupin_sf"/>
</dbReference>
<proteinExistence type="predicted"/>
<dbReference type="InterPro" id="IPR009057">
    <property type="entry name" value="Homeodomain-like_sf"/>
</dbReference>
<organism evidence="5 6">
    <name type="scientific">Kouleothrix aurantiaca</name>
    <dbReference type="NCBI Taxonomy" id="186479"/>
    <lineage>
        <taxon>Bacteria</taxon>
        <taxon>Bacillati</taxon>
        <taxon>Chloroflexota</taxon>
        <taxon>Chloroflexia</taxon>
        <taxon>Chloroflexales</taxon>
        <taxon>Roseiflexineae</taxon>
        <taxon>Roseiflexaceae</taxon>
        <taxon>Kouleothrix</taxon>
    </lineage>
</organism>
<dbReference type="SUPFAM" id="SSF51182">
    <property type="entry name" value="RmlC-like cupins"/>
    <property type="match status" value="1"/>
</dbReference>
<dbReference type="SMART" id="SM00342">
    <property type="entry name" value="HTH_ARAC"/>
    <property type="match status" value="1"/>
</dbReference>
<dbReference type="InterPro" id="IPR018062">
    <property type="entry name" value="HTH_AraC-typ_CS"/>
</dbReference>
<dbReference type="InterPro" id="IPR020449">
    <property type="entry name" value="Tscrpt_reg_AraC-type_HTH"/>
</dbReference>
<dbReference type="GO" id="GO:0003700">
    <property type="term" value="F:DNA-binding transcription factor activity"/>
    <property type="evidence" value="ECO:0007669"/>
    <property type="project" value="InterPro"/>
</dbReference>
<dbReference type="PANTHER" id="PTHR43280:SF27">
    <property type="entry name" value="TRANSCRIPTIONAL REGULATOR MTLR"/>
    <property type="match status" value="1"/>
</dbReference>
<dbReference type="SUPFAM" id="SSF46689">
    <property type="entry name" value="Homeodomain-like"/>
    <property type="match status" value="2"/>
</dbReference>
<reference evidence="5 6" key="1">
    <citation type="submission" date="2015-09" db="EMBL/GenBank/DDBJ databases">
        <title>Draft genome sequence of Kouleothrix aurantiaca JCM 19913.</title>
        <authorList>
            <person name="Hemp J."/>
        </authorList>
    </citation>
    <scope>NUCLEOTIDE SEQUENCE [LARGE SCALE GENOMIC DNA]</scope>
    <source>
        <strain evidence="5 6">COM-B</strain>
    </source>
</reference>
<dbReference type="PRINTS" id="PR00032">
    <property type="entry name" value="HTHARAC"/>
</dbReference>
<comment type="caution">
    <text evidence="5">The sequence shown here is derived from an EMBL/GenBank/DDBJ whole genome shotgun (WGS) entry which is preliminary data.</text>
</comment>
<keyword evidence="6" id="KW-1185">Reference proteome</keyword>
<gene>
    <name evidence="5" type="ORF">SE17_21125</name>
</gene>
<evidence type="ECO:0000256" key="3">
    <source>
        <dbReference type="ARBA" id="ARBA00023163"/>
    </source>
</evidence>
<name>A0A0P9FEN0_9CHLR</name>
<dbReference type="PROSITE" id="PS00041">
    <property type="entry name" value="HTH_ARAC_FAMILY_1"/>
    <property type="match status" value="1"/>
</dbReference>
<sequence>MASYYGAPIPMPRYHRHHEIELNLVEQGSLTYMFGSTAALVPAGELALFWGVLPHRVAHVEPGTVFHWLTIPLRLFLQWRLPAALMQLVLAGMPVHDQQARSAALDRALFAQWQADLHAIAPERHAIVQLEIEARLRRLALGVAPAGGRRQNVPGGEHKAEQIARIIAEQYAEPLRVRDLAEAVGLHPQYVMQLFRKVFGMSLLEYIAQHRIAHAQRLLITTDAPVAAIALDCGFGSASQFYAIFKRVCGSAPSAYRAGLAK</sequence>
<keyword evidence="1" id="KW-0805">Transcription regulation</keyword>
<keyword evidence="3" id="KW-0804">Transcription</keyword>
<dbReference type="PANTHER" id="PTHR43280">
    <property type="entry name" value="ARAC-FAMILY TRANSCRIPTIONAL REGULATOR"/>
    <property type="match status" value="1"/>
</dbReference>
<evidence type="ECO:0000313" key="5">
    <source>
        <dbReference type="EMBL" id="KPV51446.1"/>
    </source>
</evidence>
<evidence type="ECO:0000256" key="2">
    <source>
        <dbReference type="ARBA" id="ARBA00023125"/>
    </source>
</evidence>
<dbReference type="Pfam" id="PF12833">
    <property type="entry name" value="HTH_18"/>
    <property type="match status" value="1"/>
</dbReference>
<evidence type="ECO:0000259" key="4">
    <source>
        <dbReference type="PROSITE" id="PS01124"/>
    </source>
</evidence>
<dbReference type="Gene3D" id="1.10.10.60">
    <property type="entry name" value="Homeodomain-like"/>
    <property type="match status" value="2"/>
</dbReference>
<dbReference type="InterPro" id="IPR018060">
    <property type="entry name" value="HTH_AraC"/>
</dbReference>
<dbReference type="PROSITE" id="PS01124">
    <property type="entry name" value="HTH_ARAC_FAMILY_2"/>
    <property type="match status" value="1"/>
</dbReference>
<accession>A0A0P9FEN0</accession>
<keyword evidence="2" id="KW-0238">DNA-binding</keyword>
<dbReference type="GO" id="GO:0043565">
    <property type="term" value="F:sequence-specific DNA binding"/>
    <property type="evidence" value="ECO:0007669"/>
    <property type="project" value="InterPro"/>
</dbReference>
<evidence type="ECO:0000256" key="1">
    <source>
        <dbReference type="ARBA" id="ARBA00023015"/>
    </source>
</evidence>
<dbReference type="EMBL" id="LJCR01000910">
    <property type="protein sequence ID" value="KPV51446.1"/>
    <property type="molecule type" value="Genomic_DNA"/>
</dbReference>
<dbReference type="AlphaFoldDB" id="A0A0P9FEN0"/>
<evidence type="ECO:0000313" key="6">
    <source>
        <dbReference type="Proteomes" id="UP000050509"/>
    </source>
</evidence>